<feature type="region of interest" description="Disordered" evidence="1">
    <location>
        <begin position="33"/>
        <end position="114"/>
    </location>
</feature>
<dbReference type="STRING" id="595528.A0A0D2UEZ6"/>
<sequence>MLIQSIPARKPINATTAKSLRIVAPLLVAPEDQLHPRARPTPTSIASHATPIASAARSAPGMKSRAGSTAAAGSGTAGTRETAARNGFKTASNPSSASSTTAASKHQSGDVSQQWNAWHRQIERLEAARRLLAGTSLTSSAGVAAAIERHVAYLQVLDQSGDAWDKLCAEYVSFVSSTDKGKKLQKKGGVPTLPAVFHWLEAGTKAVEVAHSSLATERATVVYNIGALYSLLAASQVMWDTDGIRQACKYLQISAAIFLQLRDELAQSPSPTTARDLEQETLAVMTHLAIVQAHECLWTAIVVFAGATGTLPSDSSPGSSDPLARQQVLSSQQQQQQAPSSPSGQATNGLDAMAQELIDGMQREESSDAVAAMPASLASTISAVTLSKVAAHIADEYRFLLLGLGVSPTAITPAVIGAVPTLAHPFAATSYETGTFYKPASSTPTGPTKHVRIETCDALESLVHRASQRKAKDRFQFPADWQSVFDVKRDWFLSEAHHFRARALFNSEAYGDAVVHSAMAVSLGTAAVGKAAHFRVLNESAKHWAIALRDRISPQQARFDRENRTVYFSRIPAGSELYPPARSSVLRPLTDLVPGILNGTLATGGVPLTRPIHQEEQTPARETGQPDEDGSRISVSSAENRPPGTGEANDTALDKPSAQPATNPKMLASPDQAEAQITPRQLTAAELQHELTARIAEVQDMLHDLALIRNAPDLASAVACDECQQVLVYLDCVEDCETSDFDTLAHCKLPHCSEVRQLWELLCKASKSKATAESSESRRTIERLTVTLTLLDQIEAAVQSSIHELERLADVLGEEPQQGEPCSARRASLHATCEGQLAACKLLSAKLDQY</sequence>
<dbReference type="eggNOG" id="KOG2220">
    <property type="taxonomic scope" value="Eukaryota"/>
</dbReference>
<feature type="compositionally biased region" description="Polar residues" evidence="1">
    <location>
        <begin position="105"/>
        <end position="114"/>
    </location>
</feature>
<organism evidence="3 4">
    <name type="scientific">Capsaspora owczarzaki (strain ATCC 30864)</name>
    <dbReference type="NCBI Taxonomy" id="595528"/>
    <lineage>
        <taxon>Eukaryota</taxon>
        <taxon>Filasterea</taxon>
        <taxon>Capsaspora</taxon>
    </lineage>
</organism>
<reference evidence="4" key="1">
    <citation type="submission" date="2011-02" db="EMBL/GenBank/DDBJ databases">
        <title>The Genome Sequence of Capsaspora owczarzaki ATCC 30864.</title>
        <authorList>
            <person name="Russ C."/>
            <person name="Cuomo C."/>
            <person name="Burger G."/>
            <person name="Gray M.W."/>
            <person name="Holland P.W.H."/>
            <person name="King N."/>
            <person name="Lang F.B.F."/>
            <person name="Roger A.J."/>
            <person name="Ruiz-Trillo I."/>
            <person name="Young S.K."/>
            <person name="Zeng Q."/>
            <person name="Gargeya S."/>
            <person name="Alvarado L."/>
            <person name="Berlin A."/>
            <person name="Chapman S.B."/>
            <person name="Chen Z."/>
            <person name="Freedman E."/>
            <person name="Gellesch M."/>
            <person name="Goldberg J."/>
            <person name="Griggs A."/>
            <person name="Gujja S."/>
            <person name="Heilman E."/>
            <person name="Heiman D."/>
            <person name="Howarth C."/>
            <person name="Mehta T."/>
            <person name="Neiman D."/>
            <person name="Pearson M."/>
            <person name="Roberts A."/>
            <person name="Saif S."/>
            <person name="Shea T."/>
            <person name="Shenoy N."/>
            <person name="Sisk P."/>
            <person name="Stolte C."/>
            <person name="Sykes S."/>
            <person name="White J."/>
            <person name="Yandava C."/>
            <person name="Haas B."/>
            <person name="Nusbaum C."/>
            <person name="Birren B."/>
        </authorList>
    </citation>
    <scope>NUCLEOTIDE SEQUENCE</scope>
    <source>
        <strain evidence="4">ATCC 30864</strain>
    </source>
</reference>
<feature type="region of interest" description="Disordered" evidence="1">
    <location>
        <begin position="313"/>
        <end position="348"/>
    </location>
</feature>
<dbReference type="InParanoid" id="A0A0D2UEZ6"/>
<dbReference type="PROSITE" id="PS51180">
    <property type="entry name" value="BRO1"/>
    <property type="match status" value="1"/>
</dbReference>
<dbReference type="RefSeq" id="XP_004348245.1">
    <property type="nucleotide sequence ID" value="XM_004348195.1"/>
</dbReference>
<feature type="domain" description="BRO1" evidence="2">
    <location>
        <begin position="184"/>
        <end position="708"/>
    </location>
</feature>
<feature type="region of interest" description="Disordered" evidence="1">
    <location>
        <begin position="603"/>
        <end position="666"/>
    </location>
</feature>
<dbReference type="GO" id="GO:0005768">
    <property type="term" value="C:endosome"/>
    <property type="evidence" value="ECO:0007669"/>
    <property type="project" value="TreeGrafter"/>
</dbReference>
<dbReference type="Proteomes" id="UP000008743">
    <property type="component" value="Unassembled WGS sequence"/>
</dbReference>
<dbReference type="Gene3D" id="1.25.40.280">
    <property type="entry name" value="alix/aip1 like domains"/>
    <property type="match status" value="1"/>
</dbReference>
<evidence type="ECO:0000256" key="1">
    <source>
        <dbReference type="SAM" id="MobiDB-lite"/>
    </source>
</evidence>
<accession>A0A0D2UEZ6</accession>
<proteinExistence type="predicted"/>
<feature type="compositionally biased region" description="Low complexity" evidence="1">
    <location>
        <begin position="313"/>
        <end position="345"/>
    </location>
</feature>
<dbReference type="PANTHER" id="PTHR23030:SF30">
    <property type="entry name" value="TYROSINE-PROTEIN PHOSPHATASE NON-RECEPTOR TYPE 23"/>
    <property type="match status" value="1"/>
</dbReference>
<protein>
    <recommendedName>
        <fullName evidence="2">BRO1 domain-containing protein</fullName>
    </recommendedName>
</protein>
<keyword evidence="4" id="KW-1185">Reference proteome</keyword>
<feature type="compositionally biased region" description="Low complexity" evidence="1">
    <location>
        <begin position="64"/>
        <end position="104"/>
    </location>
</feature>
<dbReference type="InterPro" id="IPR004328">
    <property type="entry name" value="BRO1_dom"/>
</dbReference>
<name>A0A0D2UEZ6_CAPO3</name>
<dbReference type="SMART" id="SM01041">
    <property type="entry name" value="BRO1"/>
    <property type="match status" value="1"/>
</dbReference>
<dbReference type="OrthoDB" id="64867at2759"/>
<dbReference type="PANTHER" id="PTHR23030">
    <property type="entry name" value="PCD6 INTERACTING PROTEIN-RELATED"/>
    <property type="match status" value="1"/>
</dbReference>
<dbReference type="GO" id="GO:0043328">
    <property type="term" value="P:protein transport to vacuole involved in ubiquitin-dependent protein catabolic process via the multivesicular body sorting pathway"/>
    <property type="evidence" value="ECO:0007669"/>
    <property type="project" value="TreeGrafter"/>
</dbReference>
<evidence type="ECO:0000313" key="3">
    <source>
        <dbReference type="EMBL" id="KJE93661.1"/>
    </source>
</evidence>
<evidence type="ECO:0000313" key="4">
    <source>
        <dbReference type="Proteomes" id="UP000008743"/>
    </source>
</evidence>
<dbReference type="Pfam" id="PF03097">
    <property type="entry name" value="BRO1"/>
    <property type="match status" value="2"/>
</dbReference>
<gene>
    <name evidence="3" type="ORF">CAOG_004417</name>
</gene>
<dbReference type="EMBL" id="KE346365">
    <property type="protein sequence ID" value="KJE93661.1"/>
    <property type="molecule type" value="Genomic_DNA"/>
</dbReference>
<evidence type="ECO:0000259" key="2">
    <source>
        <dbReference type="PROSITE" id="PS51180"/>
    </source>
</evidence>
<dbReference type="InterPro" id="IPR038499">
    <property type="entry name" value="BRO1_sf"/>
</dbReference>
<dbReference type="AlphaFoldDB" id="A0A0D2UEZ6"/>